<dbReference type="InterPro" id="IPR024862">
    <property type="entry name" value="TRPV"/>
</dbReference>
<reference evidence="8" key="1">
    <citation type="submission" date="2021-01" db="EMBL/GenBank/DDBJ databases">
        <authorList>
            <person name="Corre E."/>
            <person name="Pelletier E."/>
            <person name="Niang G."/>
            <person name="Scheremetjew M."/>
            <person name="Finn R."/>
            <person name="Kale V."/>
            <person name="Holt S."/>
            <person name="Cochrane G."/>
            <person name="Meng A."/>
            <person name="Brown T."/>
            <person name="Cohen L."/>
        </authorList>
    </citation>
    <scope>NUCLEOTIDE SEQUENCE</scope>
    <source>
        <strain evidence="8">CCMP281</strain>
    </source>
</reference>
<dbReference type="PANTHER" id="PTHR10582:SF2">
    <property type="entry name" value="INACTIVE"/>
    <property type="match status" value="1"/>
</dbReference>
<evidence type="ECO:0000256" key="4">
    <source>
        <dbReference type="ARBA" id="ARBA00022989"/>
    </source>
</evidence>
<sequence length="347" mass="38539">MADGEIKSLTVLGWFSDGWNFLDICAVAGVATECLMTVTQTQAGEAHSLRMVAAASLTLLWLKLIGYLKIYSTKIGIYISCLIQIFRDLFFFLILVFLLFCCFATIFFMGHIGQADEKGSGTAVYELRFGSIEETFFSLYRMLLLVVDLETFYWFETPRWSIAFAIYSMTMSVVVMNVLIAVANDSYDFALSRGKKLVLSARLRLVAELDVMTAATAPTNGYDELTERGFKDSTIGFTRGFTGWVESSWLGGALLNLLGRALRSKGTGDEGSDREQWLGRVVDMHKRVHDVVAKSESSIKQRLDANDAAVLSLQQELGKVRELLEGMSASQAAKLRSDSTSSQLQFP</sequence>
<feature type="transmembrane region" description="Helical" evidence="6">
    <location>
        <begin position="89"/>
        <end position="112"/>
    </location>
</feature>
<dbReference type="GO" id="GO:0005216">
    <property type="term" value="F:monoatomic ion channel activity"/>
    <property type="evidence" value="ECO:0007669"/>
    <property type="project" value="InterPro"/>
</dbReference>
<keyword evidence="5 6" id="KW-0472">Membrane</keyword>
<keyword evidence="3" id="KW-0677">Repeat</keyword>
<protein>
    <recommendedName>
        <fullName evidence="7">Ion transport domain-containing protein</fullName>
    </recommendedName>
</protein>
<name>A0A7S3AN00_9EUKA</name>
<feature type="transmembrane region" description="Helical" evidence="6">
    <location>
        <begin position="162"/>
        <end position="183"/>
    </location>
</feature>
<evidence type="ECO:0000259" key="7">
    <source>
        <dbReference type="Pfam" id="PF00520"/>
    </source>
</evidence>
<dbReference type="PANTHER" id="PTHR10582">
    <property type="entry name" value="TRANSIENT RECEPTOR POTENTIAL ION CHANNEL PROTEIN"/>
    <property type="match status" value="1"/>
</dbReference>
<feature type="transmembrane region" description="Helical" evidence="6">
    <location>
        <begin position="49"/>
        <end position="68"/>
    </location>
</feature>
<evidence type="ECO:0000256" key="3">
    <source>
        <dbReference type="ARBA" id="ARBA00022737"/>
    </source>
</evidence>
<dbReference type="GO" id="GO:0098703">
    <property type="term" value="P:calcium ion import across plasma membrane"/>
    <property type="evidence" value="ECO:0007669"/>
    <property type="project" value="TreeGrafter"/>
</dbReference>
<comment type="subcellular location">
    <subcellularLocation>
        <location evidence="1">Membrane</location>
        <topology evidence="1">Multi-pass membrane protein</topology>
    </subcellularLocation>
</comment>
<feature type="domain" description="Ion transport" evidence="7">
    <location>
        <begin position="13"/>
        <end position="188"/>
    </location>
</feature>
<keyword evidence="2 6" id="KW-0812">Transmembrane</keyword>
<dbReference type="Pfam" id="PF00520">
    <property type="entry name" value="Ion_trans"/>
    <property type="match status" value="1"/>
</dbReference>
<gene>
    <name evidence="8" type="ORF">HERI1096_LOCUS10544</name>
</gene>
<organism evidence="8">
    <name type="scientific">Haptolina ericina</name>
    <dbReference type="NCBI Taxonomy" id="156174"/>
    <lineage>
        <taxon>Eukaryota</taxon>
        <taxon>Haptista</taxon>
        <taxon>Haptophyta</taxon>
        <taxon>Prymnesiophyceae</taxon>
        <taxon>Prymnesiales</taxon>
        <taxon>Prymnesiaceae</taxon>
        <taxon>Haptolina</taxon>
    </lineage>
</organism>
<keyword evidence="4 6" id="KW-1133">Transmembrane helix</keyword>
<accession>A0A7S3AN00</accession>
<dbReference type="Gene3D" id="1.10.287.70">
    <property type="match status" value="1"/>
</dbReference>
<evidence type="ECO:0000313" key="8">
    <source>
        <dbReference type="EMBL" id="CAE0109884.1"/>
    </source>
</evidence>
<dbReference type="EMBL" id="HBHX01018967">
    <property type="protein sequence ID" value="CAE0109884.1"/>
    <property type="molecule type" value="Transcribed_RNA"/>
</dbReference>
<dbReference type="GO" id="GO:0005886">
    <property type="term" value="C:plasma membrane"/>
    <property type="evidence" value="ECO:0007669"/>
    <property type="project" value="TreeGrafter"/>
</dbReference>
<evidence type="ECO:0000256" key="1">
    <source>
        <dbReference type="ARBA" id="ARBA00004141"/>
    </source>
</evidence>
<evidence type="ECO:0000256" key="6">
    <source>
        <dbReference type="SAM" id="Phobius"/>
    </source>
</evidence>
<proteinExistence type="predicted"/>
<dbReference type="AlphaFoldDB" id="A0A7S3AN00"/>
<evidence type="ECO:0000256" key="2">
    <source>
        <dbReference type="ARBA" id="ARBA00022692"/>
    </source>
</evidence>
<dbReference type="InterPro" id="IPR005821">
    <property type="entry name" value="Ion_trans_dom"/>
</dbReference>
<evidence type="ECO:0000256" key="5">
    <source>
        <dbReference type="ARBA" id="ARBA00023136"/>
    </source>
</evidence>